<evidence type="ECO:0000313" key="2">
    <source>
        <dbReference type="Proteomes" id="UP000299102"/>
    </source>
</evidence>
<sequence length="111" mass="12749">MLLYPFLYLVSRIIDDNRELLPLKIRGALKEDQDPSPDKISILVLRHLTLQLTTQISHHLDVVRGLITAVRLRCSDGLRRYRDENRAVSPRAHLITDSLLADQQTSKTVTH</sequence>
<name>A0A4C1ZH72_EUMVA</name>
<gene>
    <name evidence="1" type="ORF">EVAR_98724_1</name>
</gene>
<protein>
    <submittedName>
        <fullName evidence="1">Uncharacterized protein</fullName>
    </submittedName>
</protein>
<comment type="caution">
    <text evidence="1">The sequence shown here is derived from an EMBL/GenBank/DDBJ whole genome shotgun (WGS) entry which is preliminary data.</text>
</comment>
<accession>A0A4C1ZH72</accession>
<dbReference type="AlphaFoldDB" id="A0A4C1ZH72"/>
<reference evidence="1 2" key="1">
    <citation type="journal article" date="2019" name="Commun. Biol.">
        <title>The bagworm genome reveals a unique fibroin gene that provides high tensile strength.</title>
        <authorList>
            <person name="Kono N."/>
            <person name="Nakamura H."/>
            <person name="Ohtoshi R."/>
            <person name="Tomita M."/>
            <person name="Numata K."/>
            <person name="Arakawa K."/>
        </authorList>
    </citation>
    <scope>NUCLEOTIDE SEQUENCE [LARGE SCALE GENOMIC DNA]</scope>
</reference>
<dbReference type="Proteomes" id="UP000299102">
    <property type="component" value="Unassembled WGS sequence"/>
</dbReference>
<evidence type="ECO:0000313" key="1">
    <source>
        <dbReference type="EMBL" id="GBP88191.1"/>
    </source>
</evidence>
<dbReference type="EMBL" id="BGZK01001913">
    <property type="protein sequence ID" value="GBP88191.1"/>
    <property type="molecule type" value="Genomic_DNA"/>
</dbReference>
<keyword evidence="2" id="KW-1185">Reference proteome</keyword>
<organism evidence="1 2">
    <name type="scientific">Eumeta variegata</name>
    <name type="common">Bagworm moth</name>
    <name type="synonym">Eumeta japonica</name>
    <dbReference type="NCBI Taxonomy" id="151549"/>
    <lineage>
        <taxon>Eukaryota</taxon>
        <taxon>Metazoa</taxon>
        <taxon>Ecdysozoa</taxon>
        <taxon>Arthropoda</taxon>
        <taxon>Hexapoda</taxon>
        <taxon>Insecta</taxon>
        <taxon>Pterygota</taxon>
        <taxon>Neoptera</taxon>
        <taxon>Endopterygota</taxon>
        <taxon>Lepidoptera</taxon>
        <taxon>Glossata</taxon>
        <taxon>Ditrysia</taxon>
        <taxon>Tineoidea</taxon>
        <taxon>Psychidae</taxon>
        <taxon>Oiketicinae</taxon>
        <taxon>Eumeta</taxon>
    </lineage>
</organism>
<proteinExistence type="predicted"/>